<evidence type="ECO:0000256" key="1">
    <source>
        <dbReference type="SAM" id="MobiDB-lite"/>
    </source>
</evidence>
<dbReference type="AlphaFoldDB" id="A0A6S7FUF0"/>
<dbReference type="Proteomes" id="UP001152795">
    <property type="component" value="Unassembled WGS sequence"/>
</dbReference>
<reference evidence="2" key="1">
    <citation type="submission" date="2020-04" db="EMBL/GenBank/DDBJ databases">
        <authorList>
            <person name="Alioto T."/>
            <person name="Alioto T."/>
            <person name="Gomez Garrido J."/>
        </authorList>
    </citation>
    <scope>NUCLEOTIDE SEQUENCE</scope>
    <source>
        <strain evidence="2">A484AB</strain>
    </source>
</reference>
<dbReference type="SUPFAM" id="SSF56672">
    <property type="entry name" value="DNA/RNA polymerases"/>
    <property type="match status" value="1"/>
</dbReference>
<evidence type="ECO:0000313" key="2">
    <source>
        <dbReference type="EMBL" id="CAB3978130.1"/>
    </source>
</evidence>
<dbReference type="EMBL" id="CACRXK020000090">
    <property type="protein sequence ID" value="CAB3978130.1"/>
    <property type="molecule type" value="Genomic_DNA"/>
</dbReference>
<protein>
    <submittedName>
        <fullName evidence="2">Uncharacterized protein</fullName>
    </submittedName>
</protein>
<gene>
    <name evidence="2" type="ORF">PACLA_8A044932</name>
</gene>
<keyword evidence="3" id="KW-1185">Reference proteome</keyword>
<evidence type="ECO:0000313" key="3">
    <source>
        <dbReference type="Proteomes" id="UP001152795"/>
    </source>
</evidence>
<accession>A0A6S7FUF0</accession>
<organism evidence="2 3">
    <name type="scientific">Paramuricea clavata</name>
    <name type="common">Red gorgonian</name>
    <name type="synonym">Violescent sea-whip</name>
    <dbReference type="NCBI Taxonomy" id="317549"/>
    <lineage>
        <taxon>Eukaryota</taxon>
        <taxon>Metazoa</taxon>
        <taxon>Cnidaria</taxon>
        <taxon>Anthozoa</taxon>
        <taxon>Octocorallia</taxon>
        <taxon>Malacalcyonacea</taxon>
        <taxon>Plexauridae</taxon>
        <taxon>Paramuricea</taxon>
    </lineage>
</organism>
<dbReference type="InterPro" id="IPR000477">
    <property type="entry name" value="RT_dom"/>
</dbReference>
<dbReference type="PANTHER" id="PTHR47510:SF3">
    <property type="entry name" value="ENDO_EXONUCLEASE_PHOSPHATASE DOMAIN-CONTAINING PROTEIN"/>
    <property type="match status" value="1"/>
</dbReference>
<proteinExistence type="predicted"/>
<dbReference type="PANTHER" id="PTHR47510">
    <property type="entry name" value="REVERSE TRANSCRIPTASE DOMAIN-CONTAINING PROTEIN"/>
    <property type="match status" value="1"/>
</dbReference>
<comment type="caution">
    <text evidence="2">The sequence shown here is derived from an EMBL/GenBank/DDBJ whole genome shotgun (WGS) entry which is preliminary data.</text>
</comment>
<dbReference type="CDD" id="cd01650">
    <property type="entry name" value="RT_nLTR_like"/>
    <property type="match status" value="1"/>
</dbReference>
<dbReference type="OrthoDB" id="415822at2759"/>
<name>A0A6S7FUF0_PARCT</name>
<dbReference type="Pfam" id="PF00078">
    <property type="entry name" value="RVT_1"/>
    <property type="match status" value="1"/>
</dbReference>
<sequence>MARRFSFIASEKQTNEPVEIEKVSPEVLVEQYLKKHCYSESVITRHHFARTRDTLKSKQKELKHKGKGNKPHEMGVNNDGSKQTQLVDEGLCRDGRNIGLDKRITNHSARKTLVQTHLNRFFHSVLNFGTNEPPDFSPINIPEKQLSNIQLTVCEVSEVLHSLDANKASGPDNLPNRILLSVADEIAPSICRLFNLSLSEGIMPKRWKLANITAIFKKNDPTIPSNYRPISLLDTLSKVLERCVYNHCYEHLHSMFHYLQHGFLRGRSTNTQLLVVYHQILECIASGQEVDAIYLDFSKAFDKLLIGKTSTSGYQRTFF</sequence>
<dbReference type="InterPro" id="IPR043502">
    <property type="entry name" value="DNA/RNA_pol_sf"/>
</dbReference>
<feature type="region of interest" description="Disordered" evidence="1">
    <location>
        <begin position="53"/>
        <end position="84"/>
    </location>
</feature>